<evidence type="ECO:0000313" key="2">
    <source>
        <dbReference type="Proteomes" id="UP000313359"/>
    </source>
</evidence>
<proteinExistence type="predicted"/>
<dbReference type="STRING" id="1328759.A0A5C2RS39"/>
<accession>A0A5C2RS39</accession>
<sequence length="70" mass="7611">KPKDLDSFLLPGLIHIAALQKTGLKIWDAAEDRVYVTRPIILFATADTVAMAYINGLVGHSGAQGCRVWC</sequence>
<feature type="non-terminal residue" evidence="1">
    <location>
        <position position="1"/>
    </location>
</feature>
<feature type="non-terminal residue" evidence="1">
    <location>
        <position position="70"/>
    </location>
</feature>
<dbReference type="Proteomes" id="UP000313359">
    <property type="component" value="Unassembled WGS sequence"/>
</dbReference>
<protein>
    <submittedName>
        <fullName evidence="1">Uncharacterized protein</fullName>
    </submittedName>
</protein>
<dbReference type="OrthoDB" id="2669721at2759"/>
<evidence type="ECO:0000313" key="1">
    <source>
        <dbReference type="EMBL" id="RPD54104.1"/>
    </source>
</evidence>
<gene>
    <name evidence="1" type="ORF">L227DRAFT_476591</name>
</gene>
<name>A0A5C2RS39_9APHY</name>
<dbReference type="AlphaFoldDB" id="A0A5C2RS39"/>
<keyword evidence="2" id="KW-1185">Reference proteome</keyword>
<organism evidence="1 2">
    <name type="scientific">Lentinus tigrinus ALCF2SS1-6</name>
    <dbReference type="NCBI Taxonomy" id="1328759"/>
    <lineage>
        <taxon>Eukaryota</taxon>
        <taxon>Fungi</taxon>
        <taxon>Dikarya</taxon>
        <taxon>Basidiomycota</taxon>
        <taxon>Agaricomycotina</taxon>
        <taxon>Agaricomycetes</taxon>
        <taxon>Polyporales</taxon>
        <taxon>Polyporaceae</taxon>
        <taxon>Lentinus</taxon>
    </lineage>
</organism>
<reference evidence="1" key="1">
    <citation type="journal article" date="2018" name="Genome Biol. Evol.">
        <title>Genomics and development of Lentinus tigrinus, a white-rot wood-decaying mushroom with dimorphic fruiting bodies.</title>
        <authorList>
            <person name="Wu B."/>
            <person name="Xu Z."/>
            <person name="Knudson A."/>
            <person name="Carlson A."/>
            <person name="Chen N."/>
            <person name="Kovaka S."/>
            <person name="LaButti K."/>
            <person name="Lipzen A."/>
            <person name="Pennachio C."/>
            <person name="Riley R."/>
            <person name="Schakwitz W."/>
            <person name="Umezawa K."/>
            <person name="Ohm R.A."/>
            <person name="Grigoriev I.V."/>
            <person name="Nagy L.G."/>
            <person name="Gibbons J."/>
            <person name="Hibbett D."/>
        </authorList>
    </citation>
    <scope>NUCLEOTIDE SEQUENCE [LARGE SCALE GENOMIC DNA]</scope>
    <source>
        <strain evidence="1">ALCF2SS1-6</strain>
    </source>
</reference>
<dbReference type="EMBL" id="ML122310">
    <property type="protein sequence ID" value="RPD54104.1"/>
    <property type="molecule type" value="Genomic_DNA"/>
</dbReference>